<dbReference type="PRINTS" id="PR00689">
    <property type="entry name" value="ACOABINDINGP"/>
</dbReference>
<dbReference type="SUPFAM" id="SSF48403">
    <property type="entry name" value="Ankyrin repeat"/>
    <property type="match status" value="1"/>
</dbReference>
<dbReference type="Pfam" id="PF12796">
    <property type="entry name" value="Ank_2"/>
    <property type="match status" value="1"/>
</dbReference>
<keyword evidence="3" id="KW-0446">Lipid-binding</keyword>
<dbReference type="Proteomes" id="UP001162060">
    <property type="component" value="Unassembled WGS sequence"/>
</dbReference>
<dbReference type="SMART" id="SM00248">
    <property type="entry name" value="ANK"/>
    <property type="match status" value="2"/>
</dbReference>
<dbReference type="InterPro" id="IPR035984">
    <property type="entry name" value="Acyl-CoA-binding_sf"/>
</dbReference>
<organism evidence="7 8">
    <name type="scientific">Peronospora matthiolae</name>
    <dbReference type="NCBI Taxonomy" id="2874970"/>
    <lineage>
        <taxon>Eukaryota</taxon>
        <taxon>Sar</taxon>
        <taxon>Stramenopiles</taxon>
        <taxon>Oomycota</taxon>
        <taxon>Peronosporomycetes</taxon>
        <taxon>Peronosporales</taxon>
        <taxon>Peronosporaceae</taxon>
        <taxon>Peronospora</taxon>
    </lineage>
</organism>
<keyword evidence="5" id="KW-0472">Membrane</keyword>
<evidence type="ECO:0000313" key="8">
    <source>
        <dbReference type="Proteomes" id="UP001162060"/>
    </source>
</evidence>
<feature type="domain" description="ACB" evidence="6">
    <location>
        <begin position="61"/>
        <end position="147"/>
    </location>
</feature>
<keyword evidence="5" id="KW-0812">Transmembrane</keyword>
<dbReference type="InterPro" id="IPR002110">
    <property type="entry name" value="Ankyrin_rpt"/>
</dbReference>
<proteinExistence type="predicted"/>
<protein>
    <recommendedName>
        <fullName evidence="6">ACB domain-containing protein</fullName>
    </recommendedName>
</protein>
<dbReference type="Gene3D" id="1.25.40.20">
    <property type="entry name" value="Ankyrin repeat-containing domain"/>
    <property type="match status" value="2"/>
</dbReference>
<comment type="caution">
    <text evidence="7">The sequence shown here is derived from an EMBL/GenBank/DDBJ whole genome shotgun (WGS) entry which is preliminary data.</text>
</comment>
<dbReference type="PANTHER" id="PTHR24119:SF0">
    <property type="entry name" value="ACYL-COA-BINDING DOMAIN-CONTAINING PROTEIN 6"/>
    <property type="match status" value="1"/>
</dbReference>
<keyword evidence="2 4" id="KW-0040">ANK repeat</keyword>
<dbReference type="SUPFAM" id="SSF47027">
    <property type="entry name" value="Acyl-CoA binding protein"/>
    <property type="match status" value="1"/>
</dbReference>
<evidence type="ECO:0000313" key="7">
    <source>
        <dbReference type="EMBL" id="CAK7932307.1"/>
    </source>
</evidence>
<dbReference type="InterPro" id="IPR000582">
    <property type="entry name" value="Acyl-CoA-binding_protein"/>
</dbReference>
<evidence type="ECO:0000256" key="2">
    <source>
        <dbReference type="ARBA" id="ARBA00023043"/>
    </source>
</evidence>
<evidence type="ECO:0000259" key="6">
    <source>
        <dbReference type="PROSITE" id="PS51228"/>
    </source>
</evidence>
<dbReference type="InterPro" id="IPR014352">
    <property type="entry name" value="FERM/acyl-CoA-bd_prot_sf"/>
</dbReference>
<dbReference type="Gene3D" id="1.20.80.10">
    <property type="match status" value="1"/>
</dbReference>
<feature type="repeat" description="ANK" evidence="4">
    <location>
        <begin position="226"/>
        <end position="258"/>
    </location>
</feature>
<dbReference type="PANTHER" id="PTHR24119">
    <property type="entry name" value="ACYL-COA-BINDING DOMAIN-CONTAINING PROTEIN 6"/>
    <property type="match status" value="1"/>
</dbReference>
<keyword evidence="1" id="KW-0677">Repeat</keyword>
<evidence type="ECO:0000256" key="1">
    <source>
        <dbReference type="ARBA" id="ARBA00022737"/>
    </source>
</evidence>
<dbReference type="InterPro" id="IPR036770">
    <property type="entry name" value="Ankyrin_rpt-contain_sf"/>
</dbReference>
<sequence>MKASELLVDMTWLGVACAAASAVVVPLLLHRIFFFKKVDHERTAGSCSLEEYMIKHGMSEVEAKFQVAVDFIAARSDNEMTNEQKLTLYAFYKQAHFGKCSVDKPSVMDIVGSAKWESWKALGDLDQDVAKEQYVECVQDLFEEFDVRGLKTWRSSLLSPSKVESKSLSLRDHISTAGTVSMPEVNVSTDEWKVSDDVFHYASTGDLDKLLSALDQGEDVNTQDPEGRTLLHWAVDRDQTSVVKELLRRKASSNIQDTDGMTPLHYASSCEHEEMVQLLVRHGAFVDIEDLDGDTPLMTATSPALQLIMADGSTSDRT</sequence>
<evidence type="ECO:0000256" key="3">
    <source>
        <dbReference type="ARBA" id="ARBA00023121"/>
    </source>
</evidence>
<gene>
    <name evidence="7" type="ORF">PM001_LOCUS17457</name>
</gene>
<feature type="transmembrane region" description="Helical" evidence="5">
    <location>
        <begin position="12"/>
        <end position="34"/>
    </location>
</feature>
<name>A0AAV1UE47_9STRA</name>
<evidence type="ECO:0000256" key="5">
    <source>
        <dbReference type="SAM" id="Phobius"/>
    </source>
</evidence>
<dbReference type="AlphaFoldDB" id="A0AAV1UE47"/>
<feature type="repeat" description="ANK" evidence="4">
    <location>
        <begin position="259"/>
        <end position="291"/>
    </location>
</feature>
<reference evidence="7" key="1">
    <citation type="submission" date="2024-01" db="EMBL/GenBank/DDBJ databases">
        <authorList>
            <person name="Webb A."/>
        </authorList>
    </citation>
    <scope>NUCLEOTIDE SEQUENCE</scope>
    <source>
        <strain evidence="7">Pm1</strain>
    </source>
</reference>
<accession>A0AAV1UE47</accession>
<dbReference type="Pfam" id="PF00887">
    <property type="entry name" value="ACBP"/>
    <property type="match status" value="1"/>
</dbReference>
<dbReference type="EMBL" id="CAKLBY020000189">
    <property type="protein sequence ID" value="CAK7932307.1"/>
    <property type="molecule type" value="Genomic_DNA"/>
</dbReference>
<dbReference type="GO" id="GO:0000062">
    <property type="term" value="F:fatty-acyl-CoA binding"/>
    <property type="evidence" value="ECO:0007669"/>
    <property type="project" value="InterPro"/>
</dbReference>
<evidence type="ECO:0000256" key="4">
    <source>
        <dbReference type="PROSITE-ProRule" id="PRU00023"/>
    </source>
</evidence>
<dbReference type="PROSITE" id="PS51228">
    <property type="entry name" value="ACB_2"/>
    <property type="match status" value="1"/>
</dbReference>
<keyword evidence="5" id="KW-1133">Transmembrane helix</keyword>
<dbReference type="PROSITE" id="PS50297">
    <property type="entry name" value="ANK_REP_REGION"/>
    <property type="match status" value="2"/>
</dbReference>
<dbReference type="PROSITE" id="PS50088">
    <property type="entry name" value="ANK_REPEAT"/>
    <property type="match status" value="2"/>
</dbReference>